<dbReference type="PANTHER" id="PTHR12955:SF1">
    <property type="entry name" value="INTEGRATOR COMPLEX SUBUNIT 13"/>
    <property type="match status" value="1"/>
</dbReference>
<keyword evidence="7" id="KW-0539">Nucleus</keyword>
<dbReference type="Pfam" id="PF10221">
    <property type="entry name" value="Mat89Bb"/>
    <property type="match status" value="2"/>
</dbReference>
<dbReference type="GO" id="GO:0048471">
    <property type="term" value="C:perinuclear region of cytoplasm"/>
    <property type="evidence" value="ECO:0007669"/>
    <property type="project" value="UniProtKB-SubCell"/>
</dbReference>
<proteinExistence type="inferred from homology"/>
<keyword evidence="15" id="KW-1185">Reference proteome</keyword>
<name>A0AAV5TPR1_9BILA</name>
<organism evidence="14 15">
    <name type="scientific">Pristionchus entomophagus</name>
    <dbReference type="NCBI Taxonomy" id="358040"/>
    <lineage>
        <taxon>Eukaryota</taxon>
        <taxon>Metazoa</taxon>
        <taxon>Ecdysozoa</taxon>
        <taxon>Nematoda</taxon>
        <taxon>Chromadorea</taxon>
        <taxon>Rhabditida</taxon>
        <taxon>Rhabditina</taxon>
        <taxon>Diplogasteromorpha</taxon>
        <taxon>Diplogasteroidea</taxon>
        <taxon>Neodiplogasteridae</taxon>
        <taxon>Pristionchus</taxon>
    </lineage>
</organism>
<reference evidence="14" key="1">
    <citation type="submission" date="2023-10" db="EMBL/GenBank/DDBJ databases">
        <title>Genome assembly of Pristionchus species.</title>
        <authorList>
            <person name="Yoshida K."/>
            <person name="Sommer R.J."/>
        </authorList>
    </citation>
    <scope>NUCLEOTIDE SEQUENCE</scope>
    <source>
        <strain evidence="14">RS0144</strain>
    </source>
</reference>
<comment type="caution">
    <text evidence="14">The sequence shown here is derived from an EMBL/GenBank/DDBJ whole genome shotgun (WGS) entry which is preliminary data.</text>
</comment>
<feature type="region of interest" description="Disordered" evidence="13">
    <location>
        <begin position="554"/>
        <end position="578"/>
    </location>
</feature>
<feature type="region of interest" description="Disordered" evidence="13">
    <location>
        <begin position="148"/>
        <end position="177"/>
    </location>
</feature>
<dbReference type="GO" id="GO:0051642">
    <property type="term" value="P:centrosome localization"/>
    <property type="evidence" value="ECO:0007669"/>
    <property type="project" value="TreeGrafter"/>
</dbReference>
<feature type="non-terminal residue" evidence="14">
    <location>
        <position position="1"/>
    </location>
</feature>
<evidence type="ECO:0000256" key="12">
    <source>
        <dbReference type="ARBA" id="ARBA00065185"/>
    </source>
</evidence>
<dbReference type="EMBL" id="BTSX01000004">
    <property type="protein sequence ID" value="GMS96248.1"/>
    <property type="molecule type" value="Genomic_DNA"/>
</dbReference>
<sequence>ATYPEIVEMNEDGTEKKVEEEKKEAEPPSSPGLISSLHDGAYSTVRLTWATPNPKTAWNMFPRSRSSYPVTPSYLNARPSICLTSFLGQGKSVMLEVKNAPFAPFLTVEQQAAAIAERRERKRRVIAALPLERRRVAENIVSRRLAERRKMRKAAGKNTGKKAADAKLPTAKAPKKDKKLLTKRRGTGLQPNLAGTRLISHTLIAHSGRIYIHEISLDGGAMKNEMARQAAGFKPIPDLRVPDFRGLMREMMIVLPPKAKLIEYADKKAKGLLPKGEPPNKQARERALRLTRYWPLKASHSFIYNVKNLLEPLFSLMRKAELSTADVDKCKQTMKAILSKRDRPDLFTYSKFTCNVMKDQQNREEQMSTLLREITAHLTNYAAHSERHTEVFTLWAQASEEENANALEPAHLADVNVATRFDRLFVQQLQQGDASRVHRLRRSGRVPSTAATAADLVAAAACSRHSRAPVLVPSLEDDDSARIRAPQRALAVVMAVLQGREREGGGEPMAKRARILPKFHWTNGEHRDILHLLKVRQDPTMLVPRRDFVGREQANGPQVKLYPQLGDEADRRPKPIVG</sequence>
<comment type="similarity">
    <text evidence="11">Belongs to the Integrator subunit 13 family.</text>
</comment>
<keyword evidence="8" id="KW-0131">Cell cycle</keyword>
<keyword evidence="4" id="KW-0963">Cytoplasm</keyword>
<dbReference type="AlphaFoldDB" id="A0AAV5TPR1"/>
<evidence type="ECO:0000256" key="2">
    <source>
        <dbReference type="ARBA" id="ARBA00004556"/>
    </source>
</evidence>
<comment type="subunit">
    <text evidence="12">Belongs to the multiprotein complex Integrator, at least composed of IntS1, IntS2, IntS3, IntS4, omd/IntS5, IntS6, defl/IntS7, IntS8, IntS9, IntS10, IntS11, IntS12, asun/IntS13, IntS14 and IntS15. The core complex associates with protein phosphatase 2A subunits mts/PP2A and Pp2A-29B, to form the Integrator-PP2A (INTAC) complex.</text>
</comment>
<evidence type="ECO:0000256" key="3">
    <source>
        <dbReference type="ARBA" id="ARBA00020501"/>
    </source>
</evidence>
<evidence type="ECO:0000256" key="4">
    <source>
        <dbReference type="ARBA" id="ARBA00022490"/>
    </source>
</evidence>
<feature type="region of interest" description="Disordered" evidence="13">
    <location>
        <begin position="1"/>
        <end position="35"/>
    </location>
</feature>
<dbReference type="PANTHER" id="PTHR12955">
    <property type="entry name" value="SARCOMA ANTIGEN NY-SAR-95-RELATED"/>
    <property type="match status" value="1"/>
</dbReference>
<evidence type="ECO:0000256" key="5">
    <source>
        <dbReference type="ARBA" id="ARBA00022618"/>
    </source>
</evidence>
<protein>
    <recommendedName>
        <fullName evidence="3">Protein asunder</fullName>
    </recommendedName>
    <alternativeName>
        <fullName evidence="10">Cell cycle regulator Mat89Bb</fullName>
    </alternativeName>
    <alternativeName>
        <fullName evidence="9">Set apart in position or space protein</fullName>
    </alternativeName>
</protein>
<evidence type="ECO:0000256" key="8">
    <source>
        <dbReference type="ARBA" id="ARBA00023306"/>
    </source>
</evidence>
<accession>A0AAV5TPR1</accession>
<keyword evidence="6" id="KW-0498">Mitosis</keyword>
<evidence type="ECO:0000256" key="7">
    <source>
        <dbReference type="ARBA" id="ARBA00023242"/>
    </source>
</evidence>
<evidence type="ECO:0000256" key="6">
    <source>
        <dbReference type="ARBA" id="ARBA00022776"/>
    </source>
</evidence>
<evidence type="ECO:0000256" key="10">
    <source>
        <dbReference type="ARBA" id="ARBA00032585"/>
    </source>
</evidence>
<evidence type="ECO:0000313" key="14">
    <source>
        <dbReference type="EMBL" id="GMS96248.1"/>
    </source>
</evidence>
<evidence type="ECO:0000256" key="1">
    <source>
        <dbReference type="ARBA" id="ARBA00004123"/>
    </source>
</evidence>
<comment type="subcellular location">
    <subcellularLocation>
        <location evidence="2">Cytoplasm</location>
        <location evidence="2">Perinuclear region</location>
    </subcellularLocation>
    <subcellularLocation>
        <location evidence="1">Nucleus</location>
    </subcellularLocation>
</comment>
<feature type="compositionally biased region" description="Basic and acidic residues" evidence="13">
    <location>
        <begin position="568"/>
        <end position="578"/>
    </location>
</feature>
<evidence type="ECO:0000313" key="15">
    <source>
        <dbReference type="Proteomes" id="UP001432027"/>
    </source>
</evidence>
<dbReference type="GO" id="GO:0051301">
    <property type="term" value="P:cell division"/>
    <property type="evidence" value="ECO:0007669"/>
    <property type="project" value="UniProtKB-KW"/>
</dbReference>
<gene>
    <name evidence="14" type="ORF">PENTCL1PPCAC_18423</name>
</gene>
<keyword evidence="5" id="KW-0132">Cell division</keyword>
<dbReference type="InterPro" id="IPR019355">
    <property type="entry name" value="Cell_cycle_regulator_Mat89Bb"/>
</dbReference>
<evidence type="ECO:0000256" key="11">
    <source>
        <dbReference type="ARBA" id="ARBA00061603"/>
    </source>
</evidence>
<evidence type="ECO:0000256" key="9">
    <source>
        <dbReference type="ARBA" id="ARBA00030658"/>
    </source>
</evidence>
<feature type="compositionally biased region" description="Basic and acidic residues" evidence="13">
    <location>
        <begin position="13"/>
        <end position="26"/>
    </location>
</feature>
<dbReference type="GO" id="GO:0007346">
    <property type="term" value="P:regulation of mitotic cell cycle"/>
    <property type="evidence" value="ECO:0007669"/>
    <property type="project" value="TreeGrafter"/>
</dbReference>
<evidence type="ECO:0000256" key="13">
    <source>
        <dbReference type="SAM" id="MobiDB-lite"/>
    </source>
</evidence>
<dbReference type="GO" id="GO:0032039">
    <property type="term" value="C:integrator complex"/>
    <property type="evidence" value="ECO:0007669"/>
    <property type="project" value="TreeGrafter"/>
</dbReference>
<dbReference type="Proteomes" id="UP001432027">
    <property type="component" value="Unassembled WGS sequence"/>
</dbReference>